<evidence type="ECO:0000256" key="2">
    <source>
        <dbReference type="ARBA" id="ARBA00010519"/>
    </source>
</evidence>
<evidence type="ECO:0000256" key="7">
    <source>
        <dbReference type="ARBA" id="ARBA00023027"/>
    </source>
</evidence>
<reference evidence="12" key="1">
    <citation type="journal article" date="2022" name="Cladistics">
        <title>Diversification of the phytophagous lineages of true bugs (Insecta: Hemiptera: Heteroptera) shortly after that of the flowering plants.</title>
        <authorList>
            <person name="Ye F."/>
            <person name="Kment P."/>
            <person name="Redei D."/>
            <person name="Luo J.Y."/>
            <person name="Wang Y.H."/>
            <person name="Kuechler S.M."/>
            <person name="Zhang W.W."/>
            <person name="Chen P.P."/>
            <person name="Wu H.Y."/>
            <person name="Wu Y.Z."/>
            <person name="Sun X.Y."/>
            <person name="Ding L."/>
            <person name="Wang Y.R."/>
            <person name="Xie Q."/>
        </authorList>
    </citation>
    <scope>NUCLEOTIDE SEQUENCE</scope>
</reference>
<name>A0A8T9ZXP0_9HEMI</name>
<dbReference type="Gene3D" id="1.10.287.3510">
    <property type="match status" value="1"/>
</dbReference>
<dbReference type="GO" id="GO:0008137">
    <property type="term" value="F:NADH dehydrogenase (ubiquinone) activity"/>
    <property type="evidence" value="ECO:0007669"/>
    <property type="project" value="UniProtKB-EC"/>
</dbReference>
<feature type="transmembrane region" description="Helical" evidence="11">
    <location>
        <begin position="24"/>
        <end position="47"/>
    </location>
</feature>
<comment type="subcellular location">
    <subcellularLocation>
        <location evidence="1">Membrane</location>
        <topology evidence="1">Multi-pass membrane protein</topology>
    </subcellularLocation>
</comment>
<keyword evidence="5" id="KW-1278">Translocase</keyword>
<protein>
    <recommendedName>
        <fullName evidence="3">NADH-ubiquinone oxidoreductase chain 4L</fullName>
    </recommendedName>
    <alternativeName>
        <fullName evidence="9">NADH dehydrogenase subunit 4L</fullName>
    </alternativeName>
</protein>
<evidence type="ECO:0000256" key="10">
    <source>
        <dbReference type="ARBA" id="ARBA00049551"/>
    </source>
</evidence>
<keyword evidence="12" id="KW-0496">Mitochondrion</keyword>
<evidence type="ECO:0000256" key="5">
    <source>
        <dbReference type="ARBA" id="ARBA00022967"/>
    </source>
</evidence>
<keyword evidence="6 11" id="KW-1133">Transmembrane helix</keyword>
<dbReference type="GO" id="GO:0016020">
    <property type="term" value="C:membrane"/>
    <property type="evidence" value="ECO:0007669"/>
    <property type="project" value="UniProtKB-SubCell"/>
</dbReference>
<accession>A0A8T9ZXP0</accession>
<evidence type="ECO:0000313" key="12">
    <source>
        <dbReference type="EMBL" id="UPL65827.1"/>
    </source>
</evidence>
<comment type="similarity">
    <text evidence="2">Belongs to the complex I subunit 4L family.</text>
</comment>
<evidence type="ECO:0000256" key="6">
    <source>
        <dbReference type="ARBA" id="ARBA00022989"/>
    </source>
</evidence>
<proteinExistence type="inferred from homology"/>
<geneLocation type="mitochondrion" evidence="12"/>
<dbReference type="EMBL" id="MW619687">
    <property type="protein sequence ID" value="UPL65827.1"/>
    <property type="molecule type" value="Genomic_DNA"/>
</dbReference>
<dbReference type="AlphaFoldDB" id="A0A8T9ZXP0"/>
<evidence type="ECO:0000256" key="11">
    <source>
        <dbReference type="SAM" id="Phobius"/>
    </source>
</evidence>
<dbReference type="Pfam" id="PF00420">
    <property type="entry name" value="Oxidored_q2"/>
    <property type="match status" value="1"/>
</dbReference>
<evidence type="ECO:0000256" key="9">
    <source>
        <dbReference type="ARBA" id="ARBA00031586"/>
    </source>
</evidence>
<keyword evidence="8 11" id="KW-0472">Membrane</keyword>
<feature type="transmembrane region" description="Helical" evidence="11">
    <location>
        <begin position="53"/>
        <end position="78"/>
    </location>
</feature>
<dbReference type="InterPro" id="IPR039428">
    <property type="entry name" value="NUOK/Mnh_C1-like"/>
</dbReference>
<evidence type="ECO:0000256" key="4">
    <source>
        <dbReference type="ARBA" id="ARBA00022692"/>
    </source>
</evidence>
<sequence>MYIYTPLLMFITSMMVFCSARKHLLLTLLSLEMLVLSLFLILFNFILNYGCGAYFIFIFLTFSVCEGCLGLSILVSLIRSHGNDNLSSMSLLSW</sequence>
<comment type="catalytic activity">
    <reaction evidence="10">
        <text>a ubiquinone + NADH + 5 H(+)(in) = a ubiquinol + NAD(+) + 4 H(+)(out)</text>
        <dbReference type="Rhea" id="RHEA:29091"/>
        <dbReference type="Rhea" id="RHEA-COMP:9565"/>
        <dbReference type="Rhea" id="RHEA-COMP:9566"/>
        <dbReference type="ChEBI" id="CHEBI:15378"/>
        <dbReference type="ChEBI" id="CHEBI:16389"/>
        <dbReference type="ChEBI" id="CHEBI:17976"/>
        <dbReference type="ChEBI" id="CHEBI:57540"/>
        <dbReference type="ChEBI" id="CHEBI:57945"/>
        <dbReference type="EC" id="7.1.1.2"/>
    </reaction>
</comment>
<organism evidence="12">
    <name type="scientific">Alloeorhynchus sp</name>
    <dbReference type="NCBI Taxonomy" id="2931281"/>
    <lineage>
        <taxon>Eukaryota</taxon>
        <taxon>Metazoa</taxon>
        <taxon>Ecdysozoa</taxon>
        <taxon>Arthropoda</taxon>
        <taxon>Hexapoda</taxon>
        <taxon>Insecta</taxon>
        <taxon>Pterygota</taxon>
        <taxon>Neoptera</taxon>
        <taxon>Paraneoptera</taxon>
        <taxon>Hemiptera</taxon>
        <taxon>Heteroptera</taxon>
        <taxon>Panheteroptera</taxon>
        <taxon>Cimicomorpha</taxon>
        <taxon>Nabidae</taxon>
        <taxon>Prostemmatinae</taxon>
        <taxon>Alloeorhynchus</taxon>
    </lineage>
</organism>
<evidence type="ECO:0000256" key="3">
    <source>
        <dbReference type="ARBA" id="ARBA00016612"/>
    </source>
</evidence>
<evidence type="ECO:0000256" key="8">
    <source>
        <dbReference type="ARBA" id="ARBA00023136"/>
    </source>
</evidence>
<keyword evidence="7" id="KW-0520">NAD</keyword>
<evidence type="ECO:0000256" key="1">
    <source>
        <dbReference type="ARBA" id="ARBA00004141"/>
    </source>
</evidence>
<keyword evidence="4 11" id="KW-0812">Transmembrane</keyword>